<dbReference type="EMBL" id="JALNTZ010000002">
    <property type="protein sequence ID" value="KAJ3663992.1"/>
    <property type="molecule type" value="Genomic_DNA"/>
</dbReference>
<feature type="transmembrane region" description="Helical" evidence="1">
    <location>
        <begin position="199"/>
        <end position="218"/>
    </location>
</feature>
<sequence>MAPSSPFCLACLLHFKYNVSEYFYPVQCFSWSCIVDSFQDYKLQNILDDQTSKKFKIFKICVPLVIVWSGFMTIILFLYGYDNFYGSLVRNLAVCICCIYHGMGFIMMLQRITLIVAILRALERNLCTVFTKKDENEVVLVLYLKQFQNLVLVLHKNISVWMESTILLLLVWFTVTTISLIFNIFILIKFEDYDIQNTIWLLFRNVAAIVVLLVVLGATEGLNKKVKLNPTNIFFTSLFSFSARGSAGVALKPETRISGGESPREQDNKIKRHEYFIQ</sequence>
<evidence type="ECO:0000256" key="1">
    <source>
        <dbReference type="SAM" id="Phobius"/>
    </source>
</evidence>
<gene>
    <name evidence="2" type="ORF">Zmor_008199</name>
</gene>
<feature type="transmembrane region" description="Helical" evidence="1">
    <location>
        <begin position="166"/>
        <end position="187"/>
    </location>
</feature>
<keyword evidence="1" id="KW-1133">Transmembrane helix</keyword>
<comment type="caution">
    <text evidence="2">The sequence shown here is derived from an EMBL/GenBank/DDBJ whole genome shotgun (WGS) entry which is preliminary data.</text>
</comment>
<proteinExistence type="predicted"/>
<name>A0AA38IV38_9CUCU</name>
<keyword evidence="1" id="KW-0472">Membrane</keyword>
<feature type="transmembrane region" description="Helical" evidence="1">
    <location>
        <begin position="87"/>
        <end position="109"/>
    </location>
</feature>
<evidence type="ECO:0000313" key="3">
    <source>
        <dbReference type="Proteomes" id="UP001168821"/>
    </source>
</evidence>
<evidence type="ECO:0000313" key="2">
    <source>
        <dbReference type="EMBL" id="KAJ3663992.1"/>
    </source>
</evidence>
<reference evidence="2" key="1">
    <citation type="journal article" date="2023" name="G3 (Bethesda)">
        <title>Whole genome assemblies of Zophobas morio and Tenebrio molitor.</title>
        <authorList>
            <person name="Kaur S."/>
            <person name="Stinson S.A."/>
            <person name="diCenzo G.C."/>
        </authorList>
    </citation>
    <scope>NUCLEOTIDE SEQUENCE</scope>
    <source>
        <strain evidence="2">QUZm001</strain>
    </source>
</reference>
<organism evidence="2 3">
    <name type="scientific">Zophobas morio</name>
    <dbReference type="NCBI Taxonomy" id="2755281"/>
    <lineage>
        <taxon>Eukaryota</taxon>
        <taxon>Metazoa</taxon>
        <taxon>Ecdysozoa</taxon>
        <taxon>Arthropoda</taxon>
        <taxon>Hexapoda</taxon>
        <taxon>Insecta</taxon>
        <taxon>Pterygota</taxon>
        <taxon>Neoptera</taxon>
        <taxon>Endopterygota</taxon>
        <taxon>Coleoptera</taxon>
        <taxon>Polyphaga</taxon>
        <taxon>Cucujiformia</taxon>
        <taxon>Tenebrionidae</taxon>
        <taxon>Zophobas</taxon>
    </lineage>
</organism>
<feature type="transmembrane region" description="Helical" evidence="1">
    <location>
        <begin position="60"/>
        <end position="81"/>
    </location>
</feature>
<keyword evidence="1" id="KW-0812">Transmembrane</keyword>
<dbReference type="AlphaFoldDB" id="A0AA38IV38"/>
<accession>A0AA38IV38</accession>
<dbReference type="Proteomes" id="UP001168821">
    <property type="component" value="Unassembled WGS sequence"/>
</dbReference>
<keyword evidence="3" id="KW-1185">Reference proteome</keyword>
<protein>
    <submittedName>
        <fullName evidence="2">Uncharacterized protein</fullName>
    </submittedName>
</protein>